<feature type="region of interest" description="Disordered" evidence="1">
    <location>
        <begin position="243"/>
        <end position="268"/>
    </location>
</feature>
<feature type="region of interest" description="Disordered" evidence="1">
    <location>
        <begin position="36"/>
        <end position="71"/>
    </location>
</feature>
<proteinExistence type="predicted"/>
<reference evidence="2" key="1">
    <citation type="submission" date="2020-06" db="EMBL/GenBank/DDBJ databases">
        <title>WGS assembly of Ceratodon purpureus strain R40.</title>
        <authorList>
            <person name="Carey S.B."/>
            <person name="Jenkins J."/>
            <person name="Shu S."/>
            <person name="Lovell J.T."/>
            <person name="Sreedasyam A."/>
            <person name="Maumus F."/>
            <person name="Tiley G.P."/>
            <person name="Fernandez-Pozo N."/>
            <person name="Barry K."/>
            <person name="Chen C."/>
            <person name="Wang M."/>
            <person name="Lipzen A."/>
            <person name="Daum C."/>
            <person name="Saski C.A."/>
            <person name="Payton A.C."/>
            <person name="Mcbreen J.C."/>
            <person name="Conrad R.E."/>
            <person name="Kollar L.M."/>
            <person name="Olsson S."/>
            <person name="Huttunen S."/>
            <person name="Landis J.B."/>
            <person name="Wickett N.J."/>
            <person name="Johnson M.G."/>
            <person name="Rensing S.A."/>
            <person name="Grimwood J."/>
            <person name="Schmutz J."/>
            <person name="Mcdaniel S.F."/>
        </authorList>
    </citation>
    <scope>NUCLEOTIDE SEQUENCE</scope>
    <source>
        <strain evidence="2">R40</strain>
    </source>
</reference>
<evidence type="ECO:0000313" key="2">
    <source>
        <dbReference type="EMBL" id="KAG0589313.1"/>
    </source>
</evidence>
<sequence length="433" mass="46159">MKKYARLRSTSSLPEQCESWDGGKLEVASTTLSLDDDVVEPSAPGKWNSLKLSPPAHGLKPDHGDDVFSSSSHSVLTDALKKLSSLRETHHDIADPLPRGVSSMSQSWGARIVRDTDGGEPHSTFFSAGNNWQRPRSTMGSELQSSSFRSNSNGGAVGSISQGVIRTESSCTHRRHYTHKRSSSMHDVTTLGGQPPAALPTTSMAMAIGGLNPRQPSKVGFAPCFQDDSKQWSLPQLRVSSTSTSAAVAPSARRQPTVTANSPLQSKSCSLWEERDDPKRAAGTSAGTRVGAVQSMRYDRLQGSGAAGLMGMELGKEERELQSQSVREGAAHAQAIAAMAKAYSEKYGVAQAVVECVSCGRGLGVIVEGNSPGSYNSSFCRSCRPPLLPVASASASSSSWKKGASGVSRGMMHYCRKLLLRMGKKPSHKYTMV</sequence>
<feature type="compositionally biased region" description="Low complexity" evidence="1">
    <location>
        <begin position="243"/>
        <end position="252"/>
    </location>
</feature>
<evidence type="ECO:0000313" key="3">
    <source>
        <dbReference type="Proteomes" id="UP000822688"/>
    </source>
</evidence>
<dbReference type="Proteomes" id="UP000822688">
    <property type="component" value="Chromosome 1"/>
</dbReference>
<keyword evidence="3" id="KW-1185">Reference proteome</keyword>
<accession>A0A8T0J3G7</accession>
<protein>
    <submittedName>
        <fullName evidence="2">Uncharacterized protein</fullName>
    </submittedName>
</protein>
<gene>
    <name evidence="2" type="ORF">KC19_1G012100</name>
</gene>
<comment type="caution">
    <text evidence="2">The sequence shown here is derived from an EMBL/GenBank/DDBJ whole genome shotgun (WGS) entry which is preliminary data.</text>
</comment>
<name>A0A8T0J3G7_CERPU</name>
<evidence type="ECO:0000256" key="1">
    <source>
        <dbReference type="SAM" id="MobiDB-lite"/>
    </source>
</evidence>
<feature type="region of interest" description="Disordered" evidence="1">
    <location>
        <begin position="125"/>
        <end position="159"/>
    </location>
</feature>
<feature type="compositionally biased region" description="Polar residues" evidence="1">
    <location>
        <begin position="254"/>
        <end position="268"/>
    </location>
</feature>
<organism evidence="2 3">
    <name type="scientific">Ceratodon purpureus</name>
    <name type="common">Fire moss</name>
    <name type="synonym">Dicranum purpureum</name>
    <dbReference type="NCBI Taxonomy" id="3225"/>
    <lineage>
        <taxon>Eukaryota</taxon>
        <taxon>Viridiplantae</taxon>
        <taxon>Streptophyta</taxon>
        <taxon>Embryophyta</taxon>
        <taxon>Bryophyta</taxon>
        <taxon>Bryophytina</taxon>
        <taxon>Bryopsida</taxon>
        <taxon>Dicranidae</taxon>
        <taxon>Pseudoditrichales</taxon>
        <taxon>Ditrichaceae</taxon>
        <taxon>Ceratodon</taxon>
    </lineage>
</organism>
<dbReference type="EMBL" id="CM026421">
    <property type="protein sequence ID" value="KAG0589313.1"/>
    <property type="molecule type" value="Genomic_DNA"/>
</dbReference>
<feature type="region of interest" description="Disordered" evidence="1">
    <location>
        <begin position="1"/>
        <end position="21"/>
    </location>
</feature>
<dbReference type="AlphaFoldDB" id="A0A8T0J3G7"/>